<dbReference type="InterPro" id="IPR014966">
    <property type="entry name" value="FRG-dom"/>
</dbReference>
<accession>A0AAW3FC34</accession>
<sequence length="197" mass="22232">MLAEFRERAIPYLESTVDLGDVDWLAIAQHHNMPTRLLDWSGSALAALWFAIHQPTAPTTGRRREPGAAVWILRYTGKDLIRDEERASPFSVERTPLLKPRHVSRRIAAQDGWFSLHRGHVNDPEISFVSLDTNQAYKDRLHYVRIPASAFGRMRAELKIAGMSRAVLFPDLEGVAGVVTAMHLYPDDEIPIRLGSL</sequence>
<evidence type="ECO:0000313" key="2">
    <source>
        <dbReference type="EMBL" id="KGC24737.1"/>
    </source>
</evidence>
<dbReference type="Pfam" id="PF08867">
    <property type="entry name" value="FRG"/>
    <property type="match status" value="1"/>
</dbReference>
<feature type="domain" description="FRG" evidence="1">
    <location>
        <begin position="1"/>
        <end position="71"/>
    </location>
</feature>
<dbReference type="SMART" id="SM00901">
    <property type="entry name" value="FRG"/>
    <property type="match status" value="1"/>
</dbReference>
<organism evidence="2 3">
    <name type="scientific">Burkholderia gladioli</name>
    <name type="common">Pseudomonas marginata</name>
    <name type="synonym">Phytomonas marginata</name>
    <dbReference type="NCBI Taxonomy" id="28095"/>
    <lineage>
        <taxon>Bacteria</taxon>
        <taxon>Pseudomonadati</taxon>
        <taxon>Pseudomonadota</taxon>
        <taxon>Betaproteobacteria</taxon>
        <taxon>Burkholderiales</taxon>
        <taxon>Burkholderiaceae</taxon>
        <taxon>Burkholderia</taxon>
    </lineage>
</organism>
<dbReference type="AlphaFoldDB" id="A0AAW3FC34"/>
<dbReference type="RefSeq" id="WP_230676484.1">
    <property type="nucleotide sequence ID" value="NZ_KN150851.1"/>
</dbReference>
<reference evidence="2 3" key="1">
    <citation type="submission" date="2014-04" db="EMBL/GenBank/DDBJ databases">
        <authorList>
            <person name="Bishop-Lilly K.A."/>
            <person name="Broomall S.M."/>
            <person name="Chain P.S."/>
            <person name="Chertkov O."/>
            <person name="Coyne S.R."/>
            <person name="Daligault H.E."/>
            <person name="Davenport K.W."/>
            <person name="Erkkila T."/>
            <person name="Frey K.G."/>
            <person name="Gibbons H.S."/>
            <person name="Gu W."/>
            <person name="Jaissle J."/>
            <person name="Johnson S.L."/>
            <person name="Koroleva G.I."/>
            <person name="Ladner J.T."/>
            <person name="Lo C.-C."/>
            <person name="Minogue T.D."/>
            <person name="Munk C."/>
            <person name="Palacios G.F."/>
            <person name="Redden C.L."/>
            <person name="Rosenzweig C.N."/>
            <person name="Scholz M.B."/>
            <person name="Teshima H."/>
            <person name="Xu Y."/>
        </authorList>
    </citation>
    <scope>NUCLEOTIDE SEQUENCE [LARGE SCALE GENOMIC DNA]</scope>
    <source>
        <strain evidence="3">gladioli</strain>
    </source>
</reference>
<name>A0AAW3FC34_BURGA</name>
<comment type="caution">
    <text evidence="2">The sequence shown here is derived from an EMBL/GenBank/DDBJ whole genome shotgun (WGS) entry which is preliminary data.</text>
</comment>
<gene>
    <name evidence="2" type="ORF">DM48_8104</name>
</gene>
<dbReference type="Proteomes" id="UP000029590">
    <property type="component" value="Unassembled WGS sequence"/>
</dbReference>
<evidence type="ECO:0000313" key="3">
    <source>
        <dbReference type="Proteomes" id="UP000029590"/>
    </source>
</evidence>
<proteinExistence type="predicted"/>
<evidence type="ECO:0000259" key="1">
    <source>
        <dbReference type="SMART" id="SM00901"/>
    </source>
</evidence>
<dbReference type="EMBL" id="JPGG01000005">
    <property type="protein sequence ID" value="KGC24737.1"/>
    <property type="molecule type" value="Genomic_DNA"/>
</dbReference>
<protein>
    <submittedName>
        <fullName evidence="2">FRG domain protein</fullName>
    </submittedName>
</protein>